<accession>A0A0E9UPH9</accession>
<name>A0A0E9UPH9_ANGAN</name>
<proteinExistence type="predicted"/>
<reference evidence="1" key="2">
    <citation type="journal article" date="2015" name="Fish Shellfish Immunol.">
        <title>Early steps in the European eel (Anguilla anguilla)-Vibrio vulnificus interaction in the gills: Role of the RtxA13 toxin.</title>
        <authorList>
            <person name="Callol A."/>
            <person name="Pajuelo D."/>
            <person name="Ebbesson L."/>
            <person name="Teles M."/>
            <person name="MacKenzie S."/>
            <person name="Amaro C."/>
        </authorList>
    </citation>
    <scope>NUCLEOTIDE SEQUENCE</scope>
</reference>
<sequence>MACFHMSHMYKFPQRTLPSDVFSVNV</sequence>
<reference evidence="1" key="1">
    <citation type="submission" date="2014-11" db="EMBL/GenBank/DDBJ databases">
        <authorList>
            <person name="Amaro Gonzalez C."/>
        </authorList>
    </citation>
    <scope>NUCLEOTIDE SEQUENCE</scope>
</reference>
<organism evidence="1">
    <name type="scientific">Anguilla anguilla</name>
    <name type="common">European freshwater eel</name>
    <name type="synonym">Muraena anguilla</name>
    <dbReference type="NCBI Taxonomy" id="7936"/>
    <lineage>
        <taxon>Eukaryota</taxon>
        <taxon>Metazoa</taxon>
        <taxon>Chordata</taxon>
        <taxon>Craniata</taxon>
        <taxon>Vertebrata</taxon>
        <taxon>Euteleostomi</taxon>
        <taxon>Actinopterygii</taxon>
        <taxon>Neopterygii</taxon>
        <taxon>Teleostei</taxon>
        <taxon>Anguilliformes</taxon>
        <taxon>Anguillidae</taxon>
        <taxon>Anguilla</taxon>
    </lineage>
</organism>
<protein>
    <submittedName>
        <fullName evidence="1">Uncharacterized protein</fullName>
    </submittedName>
</protein>
<evidence type="ECO:0000313" key="1">
    <source>
        <dbReference type="EMBL" id="JAH67681.1"/>
    </source>
</evidence>
<dbReference type="EMBL" id="GBXM01040896">
    <property type="protein sequence ID" value="JAH67681.1"/>
    <property type="molecule type" value="Transcribed_RNA"/>
</dbReference>
<dbReference type="AlphaFoldDB" id="A0A0E9UPH9"/>